<accession>V6M1B0</accession>
<keyword evidence="3" id="KW-0804">Transcription</keyword>
<evidence type="ECO:0000259" key="4">
    <source>
        <dbReference type="PROSITE" id="PS50995"/>
    </source>
</evidence>
<evidence type="ECO:0000313" key="5">
    <source>
        <dbReference type="EMBL" id="EST52451.1"/>
    </source>
</evidence>
<dbReference type="RefSeq" id="WP_023557048.1">
    <property type="nucleotide sequence ID" value="NZ_KI629785.1"/>
</dbReference>
<keyword evidence="1" id="KW-0805">Transcription regulation</keyword>
<organism evidence="5 6">
    <name type="scientific">Brevibacillus panacihumi W25</name>
    <dbReference type="NCBI Taxonomy" id="1408254"/>
    <lineage>
        <taxon>Bacteria</taxon>
        <taxon>Bacillati</taxon>
        <taxon>Bacillota</taxon>
        <taxon>Bacilli</taxon>
        <taxon>Bacillales</taxon>
        <taxon>Paenibacillaceae</taxon>
        <taxon>Brevibacillus</taxon>
    </lineage>
</organism>
<dbReference type="InterPro" id="IPR036388">
    <property type="entry name" value="WH-like_DNA-bd_sf"/>
</dbReference>
<dbReference type="PATRIC" id="fig|1408254.3.peg.3109"/>
<dbReference type="HOGENOM" id="CLU_083287_18_6_9"/>
<dbReference type="SMART" id="SM00347">
    <property type="entry name" value="HTH_MARR"/>
    <property type="match status" value="1"/>
</dbReference>
<evidence type="ECO:0000256" key="3">
    <source>
        <dbReference type="ARBA" id="ARBA00023163"/>
    </source>
</evidence>
<dbReference type="AlphaFoldDB" id="V6M1B0"/>
<dbReference type="SUPFAM" id="SSF46785">
    <property type="entry name" value="Winged helix' DNA-binding domain"/>
    <property type="match status" value="1"/>
</dbReference>
<dbReference type="PANTHER" id="PTHR42756">
    <property type="entry name" value="TRANSCRIPTIONAL REGULATOR, MARR"/>
    <property type="match status" value="1"/>
</dbReference>
<dbReference type="InterPro" id="IPR036390">
    <property type="entry name" value="WH_DNA-bd_sf"/>
</dbReference>
<feature type="domain" description="HTH marR-type" evidence="4">
    <location>
        <begin position="7"/>
        <end position="139"/>
    </location>
</feature>
<evidence type="ECO:0000313" key="6">
    <source>
        <dbReference type="Proteomes" id="UP000017973"/>
    </source>
</evidence>
<dbReference type="PANTHER" id="PTHR42756:SF1">
    <property type="entry name" value="TRANSCRIPTIONAL REPRESSOR OF EMRAB OPERON"/>
    <property type="match status" value="1"/>
</dbReference>
<dbReference type="Pfam" id="PF01047">
    <property type="entry name" value="MarR"/>
    <property type="match status" value="1"/>
</dbReference>
<dbReference type="STRING" id="1408254.T458_15865"/>
<evidence type="ECO:0000256" key="1">
    <source>
        <dbReference type="ARBA" id="ARBA00023015"/>
    </source>
</evidence>
<sequence>MEDYDHSESLTVLMKRVLKQHRQNVDLLIQKYEVFPGQPPILLRLAKTDGLIQKDLAAHIHSKPATVTSMLTRMEKNGLVKRQTDPNDHRISRVYLTEKGRHAASCVKEVMRELESRCFQTFSKEEKEQFGRMLLQIQLEMNDFYEEHRSLHLLLDSEEE</sequence>
<evidence type="ECO:0000256" key="2">
    <source>
        <dbReference type="ARBA" id="ARBA00023125"/>
    </source>
</evidence>
<dbReference type="PROSITE" id="PS50995">
    <property type="entry name" value="HTH_MARR_2"/>
    <property type="match status" value="1"/>
</dbReference>
<dbReference type="GO" id="GO:0003677">
    <property type="term" value="F:DNA binding"/>
    <property type="evidence" value="ECO:0007669"/>
    <property type="project" value="UniProtKB-KW"/>
</dbReference>
<protein>
    <submittedName>
        <fullName evidence="5">Transcriptional regulator</fullName>
    </submittedName>
</protein>
<dbReference type="InterPro" id="IPR000835">
    <property type="entry name" value="HTH_MarR-typ"/>
</dbReference>
<dbReference type="GO" id="GO:0003700">
    <property type="term" value="F:DNA-binding transcription factor activity"/>
    <property type="evidence" value="ECO:0007669"/>
    <property type="project" value="InterPro"/>
</dbReference>
<dbReference type="EMBL" id="AYJU01000017">
    <property type="protein sequence ID" value="EST52451.1"/>
    <property type="molecule type" value="Genomic_DNA"/>
</dbReference>
<reference evidence="5 6" key="1">
    <citation type="journal article" date="2014" name="Genome Announc.">
        <title>Draft Genome Sequence of Brevibacillus panacihumi Strain W25, a Halotolerant Hydrocarbon-Degrading Bacterium.</title>
        <authorList>
            <person name="Wang X."/>
            <person name="Jin D."/>
            <person name="Zhou L."/>
            <person name="Wu L."/>
            <person name="An W."/>
            <person name="Chen Y."/>
            <person name="Zhao L."/>
        </authorList>
    </citation>
    <scope>NUCLEOTIDE SEQUENCE [LARGE SCALE GENOMIC DNA]</scope>
    <source>
        <strain evidence="5 6">W25</strain>
    </source>
</reference>
<comment type="caution">
    <text evidence="5">The sequence shown here is derived from an EMBL/GenBank/DDBJ whole genome shotgun (WGS) entry which is preliminary data.</text>
</comment>
<dbReference type="eggNOG" id="COG1846">
    <property type="taxonomic scope" value="Bacteria"/>
</dbReference>
<keyword evidence="6" id="KW-1185">Reference proteome</keyword>
<dbReference type="PRINTS" id="PR00598">
    <property type="entry name" value="HTHMARR"/>
</dbReference>
<dbReference type="Proteomes" id="UP000017973">
    <property type="component" value="Unassembled WGS sequence"/>
</dbReference>
<keyword evidence="2" id="KW-0238">DNA-binding</keyword>
<dbReference type="Gene3D" id="1.10.10.10">
    <property type="entry name" value="Winged helix-like DNA-binding domain superfamily/Winged helix DNA-binding domain"/>
    <property type="match status" value="1"/>
</dbReference>
<gene>
    <name evidence="5" type="ORF">T458_15865</name>
</gene>
<name>V6M1B0_9BACL</name>
<proteinExistence type="predicted"/>